<accession>A0A314Z5Q5</accession>
<dbReference type="Proteomes" id="UP000250321">
    <property type="component" value="Unassembled WGS sequence"/>
</dbReference>
<proteinExistence type="predicted"/>
<reference evidence="2 3" key="1">
    <citation type="submission" date="2018-02" db="EMBL/GenBank/DDBJ databases">
        <title>Draft genome of wild Prunus yedoensis var. nudiflora.</title>
        <authorList>
            <person name="Baek S."/>
            <person name="Kim J.-H."/>
            <person name="Choi K."/>
            <person name="Kim G.-B."/>
            <person name="Cho A."/>
            <person name="Jang H."/>
            <person name="Shin C.-H."/>
            <person name="Yu H.-J."/>
            <person name="Mun J.-H."/>
        </authorList>
    </citation>
    <scope>NUCLEOTIDE SEQUENCE [LARGE SCALE GENOMIC DNA]</scope>
    <source>
        <strain evidence="3">cv. Jeju island</strain>
        <tissue evidence="2">Leaf</tissue>
    </source>
</reference>
<organism evidence="2 3">
    <name type="scientific">Prunus yedoensis var. nudiflora</name>
    <dbReference type="NCBI Taxonomy" id="2094558"/>
    <lineage>
        <taxon>Eukaryota</taxon>
        <taxon>Viridiplantae</taxon>
        <taxon>Streptophyta</taxon>
        <taxon>Embryophyta</taxon>
        <taxon>Tracheophyta</taxon>
        <taxon>Spermatophyta</taxon>
        <taxon>Magnoliopsida</taxon>
        <taxon>eudicotyledons</taxon>
        <taxon>Gunneridae</taxon>
        <taxon>Pentapetalae</taxon>
        <taxon>rosids</taxon>
        <taxon>fabids</taxon>
        <taxon>Rosales</taxon>
        <taxon>Rosaceae</taxon>
        <taxon>Amygdaloideae</taxon>
        <taxon>Amygdaleae</taxon>
        <taxon>Prunus</taxon>
    </lineage>
</organism>
<gene>
    <name evidence="2" type="ORF">Pyn_41109</name>
</gene>
<keyword evidence="3" id="KW-1185">Reference proteome</keyword>
<protein>
    <submittedName>
        <fullName evidence="2">Uncharacterized protein</fullName>
    </submittedName>
</protein>
<evidence type="ECO:0000313" key="3">
    <source>
        <dbReference type="Proteomes" id="UP000250321"/>
    </source>
</evidence>
<dbReference type="AlphaFoldDB" id="A0A314Z5Q5"/>
<evidence type="ECO:0000313" key="2">
    <source>
        <dbReference type="EMBL" id="PQP97025.1"/>
    </source>
</evidence>
<dbReference type="OrthoDB" id="753880at2759"/>
<dbReference type="PANTHER" id="PTHR38382">
    <property type="entry name" value="RNA-BINDING PROTEIN"/>
    <property type="match status" value="1"/>
</dbReference>
<dbReference type="EMBL" id="PJQY01002022">
    <property type="protein sequence ID" value="PQP97025.1"/>
    <property type="molecule type" value="Genomic_DNA"/>
</dbReference>
<dbReference type="PANTHER" id="PTHR38382:SF1">
    <property type="entry name" value="RNA-BINDING PROTEIN"/>
    <property type="match status" value="1"/>
</dbReference>
<evidence type="ECO:0000256" key="1">
    <source>
        <dbReference type="SAM" id="MobiDB-lite"/>
    </source>
</evidence>
<comment type="caution">
    <text evidence="2">The sequence shown here is derived from an EMBL/GenBank/DDBJ whole genome shotgun (WGS) entry which is preliminary data.</text>
</comment>
<name>A0A314Z5Q5_PRUYE</name>
<feature type="region of interest" description="Disordered" evidence="1">
    <location>
        <begin position="94"/>
        <end position="124"/>
    </location>
</feature>
<sequence>MGFGYGYKVFWGGFEPGCQLGGGRKDAAKPPQLNPIGKTFQNLKARTQQKTVSLLIRDWSIEMSSKKTPPRFRAVGQRSLPSLFSSYSKKSVKAVEEDPDGGSHVPLSERKPHQTSGKPTTVKARLSPFSSVFGPRDLSECTDEQIETKKGGEAEKNHVACFIGF</sequence>